<protein>
    <submittedName>
        <fullName evidence="3">Cystahionine gamma-synthase</fullName>
    </submittedName>
</protein>
<sequence length="399" mass="45223">MFKHTEQPDHSVGGAIYLASSYLKRCSSHPKRTGASYSRSNSPNHDHLIESLKIGYDCKYCVLTTSGTSALSCILETIKPKSIVLDSELYCGTTKLVRYYQECGTDVTWNTHDLTKVVQCKLETDPEMVVFESCSNPSGRFIDIEAVKSRFPTSMLVVDNTTLSFALFNPFLLDPNLIVFESLTKYVGGGEVIMGSIYTNSDSLIKTFDRHIRVHGHHVSPFDAHLVTQSITTLQLRMDNISDKALKIATFLQTIPMIKQVYYPLLPNHPTFTIASKHLKQGAGMIWFHLPFNRGICEKIITNGTKNMYATSYGKPQSLFDCYPKQDENGTFVRLSIGHLWSFEELRAELVQLFVPHLATKQWCLSSPDWHVKIVDDSKVVLREDCDKVEDDAKLYKWK</sequence>
<dbReference type="InterPro" id="IPR015421">
    <property type="entry name" value="PyrdxlP-dep_Trfase_major"/>
</dbReference>
<name>A0A8F8KRH9_9VIRU</name>
<dbReference type="EMBL" id="MZ420154">
    <property type="protein sequence ID" value="QYA18662.1"/>
    <property type="molecule type" value="Genomic_DNA"/>
</dbReference>
<comment type="cofactor">
    <cofactor evidence="1">
        <name>pyridoxal 5'-phosphate</name>
        <dbReference type="ChEBI" id="CHEBI:597326"/>
    </cofactor>
</comment>
<dbReference type="InterPro" id="IPR015424">
    <property type="entry name" value="PyrdxlP-dep_Trfase"/>
</dbReference>
<accession>A0A8F8KRH9</accession>
<reference evidence="3" key="1">
    <citation type="submission" date="2021-06" db="EMBL/GenBank/DDBJ databases">
        <authorList>
            <person name="Rolland C."/>
        </authorList>
    </citation>
    <scope>NUCLEOTIDE SEQUENCE</scope>
    <source>
        <strain evidence="3">347.936635</strain>
    </source>
</reference>
<dbReference type="GO" id="GO:0030170">
    <property type="term" value="F:pyridoxal phosphate binding"/>
    <property type="evidence" value="ECO:0007669"/>
    <property type="project" value="InterPro"/>
</dbReference>
<dbReference type="Gene3D" id="3.40.640.10">
    <property type="entry name" value="Type I PLP-dependent aspartate aminotransferase-like (Major domain)"/>
    <property type="match status" value="1"/>
</dbReference>
<gene>
    <name evidence="3" type="ORF">KOM_12_394</name>
</gene>
<organism evidence="3">
    <name type="scientific">Clandestinovirus</name>
    <dbReference type="NCBI Taxonomy" id="2831644"/>
    <lineage>
        <taxon>Viruses</taxon>
    </lineage>
</organism>
<evidence type="ECO:0000256" key="2">
    <source>
        <dbReference type="ARBA" id="ARBA00022898"/>
    </source>
</evidence>
<dbReference type="GO" id="GO:0019346">
    <property type="term" value="P:transsulfuration"/>
    <property type="evidence" value="ECO:0007669"/>
    <property type="project" value="InterPro"/>
</dbReference>
<dbReference type="SUPFAM" id="SSF53383">
    <property type="entry name" value="PLP-dependent transferases"/>
    <property type="match status" value="1"/>
</dbReference>
<dbReference type="Gene3D" id="3.90.1150.10">
    <property type="entry name" value="Aspartate Aminotransferase, domain 1"/>
    <property type="match status" value="1"/>
</dbReference>
<evidence type="ECO:0000256" key="1">
    <source>
        <dbReference type="ARBA" id="ARBA00001933"/>
    </source>
</evidence>
<proteinExistence type="predicted"/>
<evidence type="ECO:0000313" key="3">
    <source>
        <dbReference type="EMBL" id="QYA18662.1"/>
    </source>
</evidence>
<dbReference type="InterPro" id="IPR000277">
    <property type="entry name" value="Cys/Met-Metab_PyrdxlP-dep_enz"/>
</dbReference>
<dbReference type="GO" id="GO:0016846">
    <property type="term" value="F:carbon-sulfur lyase activity"/>
    <property type="evidence" value="ECO:0007669"/>
    <property type="project" value="TreeGrafter"/>
</dbReference>
<keyword evidence="2" id="KW-0663">Pyridoxal phosphate</keyword>
<dbReference type="PANTHER" id="PTHR11808">
    <property type="entry name" value="TRANS-SULFURATION ENZYME FAMILY MEMBER"/>
    <property type="match status" value="1"/>
</dbReference>
<dbReference type="Pfam" id="PF01053">
    <property type="entry name" value="Cys_Met_Meta_PP"/>
    <property type="match status" value="1"/>
</dbReference>
<dbReference type="InterPro" id="IPR015422">
    <property type="entry name" value="PyrdxlP-dep_Trfase_small"/>
</dbReference>